<sequence length="970" mass="109494">MEADWFGTQQGFRSRRRGRRRERAYRVGGGVLRVSGCDYLKEQRNGLEIDSESTCSSSFRKEEDYSCRSPYDKTSVKPSKKHMDQGITNEAEIRWSSPSIIAKLMGLDEQPPVQEVNKQKKAINDCFQEISAVGLQDKYLRKEEHSPWMSTTERQGFKDVFDVTEAREVERENKRPDTKAFPSLKQYKFDANRQFNPDVSSVDQSFMGVKQFPSDKSQRTFVESNNRLADQDSRKPHFLKVFQEPNFLFKKYFHDLKWLAPSHLTSKIAIFKSSSGAKIESDEVCCPSERKTYGFSNLLNDVMISYRKPVTGKVGHSLKEHKDSLSQKSAGNGNPCVHPNHIVLLKPSTNKAHSKGRSVLETPKVIQFADRRLTTQTVFQEPGNVGREWSNFSDNTEAFGCKTKGLREISREITEQLKDSKSSSNKHVPVVGLNRFSREQSSCIMPGMNNLCNSEASHRPSNRCNDWNSTYGSSATSTEFRRESSKTLSRKWKVSDHIKEAGDCGKGSSTLAEMFALSDLETQNPAPVSPMVRTVSDEKLSKLDMRAPWGSPSSISSRDSWVDGFFINLPKSNALPASSTNYGSQNFSSMHRLGVEHFGTFHDVLRLRQKKCIPGESSSPKSIKSANLKLYSSNFGGEENNLPSKEIHMNQEKMQKGALSETPAELNFELPSVPRSADVHMSITDRELAQPTMSHMILMNPKFSSPNLKEAPTDGSQLYIELLTPVRTKEVLQPCPVSVLELPVREDDLGCPKILNGGLLELYTKTLPSESVDPCAEASEVIALSNEDDREDCQSIQQNSYLEEEFMDEEERDYTYLLDILIVSGVHSAKQGKLYSACYSPEHPVKPMLFEKLERKYSKLVAWSHSERKLMFDLTNSTLAEILAPCMDRHPWVNSTGRIAPMWGSEGLVEKTWQMLVEKRMELGVGNAEDKALDIKWLDLGDDIDEVGVAIERTLKEELLEELVAEFMAG</sequence>
<evidence type="ECO:0000259" key="1">
    <source>
        <dbReference type="Pfam" id="PF14309"/>
    </source>
</evidence>
<dbReference type="AlphaFoldDB" id="A0AAV8RWH6"/>
<proteinExistence type="predicted"/>
<dbReference type="InterPro" id="IPR025486">
    <property type="entry name" value="DUF4378"/>
</dbReference>
<dbReference type="Pfam" id="PF14309">
    <property type="entry name" value="DUF4378"/>
    <property type="match status" value="1"/>
</dbReference>
<accession>A0AAV8RWH6</accession>
<evidence type="ECO:0000313" key="3">
    <source>
        <dbReference type="Proteomes" id="UP001222027"/>
    </source>
</evidence>
<comment type="caution">
    <text evidence="2">The sequence shown here is derived from an EMBL/GenBank/DDBJ whole genome shotgun (WGS) entry which is preliminary data.</text>
</comment>
<feature type="domain" description="DUF4378" evidence="1">
    <location>
        <begin position="813"/>
        <end position="962"/>
    </location>
</feature>
<dbReference type="Proteomes" id="UP001222027">
    <property type="component" value="Unassembled WGS sequence"/>
</dbReference>
<dbReference type="PANTHER" id="PTHR46836">
    <property type="entry name" value="AFADIN"/>
    <property type="match status" value="1"/>
</dbReference>
<reference evidence="2 3" key="1">
    <citation type="submission" date="2022-12" db="EMBL/GenBank/DDBJ databases">
        <title>Chromosome-scale assembly of the Ensete ventricosum genome.</title>
        <authorList>
            <person name="Dussert Y."/>
            <person name="Stocks J."/>
            <person name="Wendawek A."/>
            <person name="Woldeyes F."/>
            <person name="Nichols R.A."/>
            <person name="Borrell J.S."/>
        </authorList>
    </citation>
    <scope>NUCLEOTIDE SEQUENCE [LARGE SCALE GENOMIC DNA]</scope>
    <source>
        <strain evidence="3">cv. Maze</strain>
        <tissue evidence="2">Seeds</tissue>
    </source>
</reference>
<keyword evidence="3" id="KW-1185">Reference proteome</keyword>
<protein>
    <recommendedName>
        <fullName evidence="1">DUF4378 domain-containing protein</fullName>
    </recommendedName>
</protein>
<evidence type="ECO:0000313" key="2">
    <source>
        <dbReference type="EMBL" id="KAJ8511438.1"/>
    </source>
</evidence>
<gene>
    <name evidence="2" type="ORF">OPV22_001872</name>
</gene>
<dbReference type="EMBL" id="JAQQAF010000001">
    <property type="protein sequence ID" value="KAJ8511438.1"/>
    <property type="molecule type" value="Genomic_DNA"/>
</dbReference>
<name>A0AAV8RWH6_ENSVE</name>
<organism evidence="2 3">
    <name type="scientific">Ensete ventricosum</name>
    <name type="common">Abyssinian banana</name>
    <name type="synonym">Musa ensete</name>
    <dbReference type="NCBI Taxonomy" id="4639"/>
    <lineage>
        <taxon>Eukaryota</taxon>
        <taxon>Viridiplantae</taxon>
        <taxon>Streptophyta</taxon>
        <taxon>Embryophyta</taxon>
        <taxon>Tracheophyta</taxon>
        <taxon>Spermatophyta</taxon>
        <taxon>Magnoliopsida</taxon>
        <taxon>Liliopsida</taxon>
        <taxon>Zingiberales</taxon>
        <taxon>Musaceae</taxon>
        <taxon>Ensete</taxon>
    </lineage>
</organism>
<dbReference type="PANTHER" id="PTHR46836:SF8">
    <property type="entry name" value="AFADIN"/>
    <property type="match status" value="1"/>
</dbReference>